<name>I4EET6_9BACT</name>
<dbReference type="EMBL" id="CAGS01000114">
    <property type="protein sequence ID" value="CCF83198.1"/>
    <property type="molecule type" value="Genomic_DNA"/>
</dbReference>
<evidence type="ECO:0000313" key="2">
    <source>
        <dbReference type="Proteomes" id="UP000004221"/>
    </source>
</evidence>
<evidence type="ECO:0000313" key="1">
    <source>
        <dbReference type="EMBL" id="CCF83198.1"/>
    </source>
</evidence>
<gene>
    <name evidence="1" type="ORF">NITHO_2000009</name>
</gene>
<accession>I4EET6</accession>
<dbReference type="AlphaFoldDB" id="I4EET6"/>
<proteinExistence type="predicted"/>
<reference evidence="1 2" key="1">
    <citation type="journal article" date="2012" name="ISME J.">
        <title>Nitrification expanded: discovery, physiology and genomics of a nitrite-oxidizing bacterium from the phylum Chloroflexi.</title>
        <authorList>
            <person name="Sorokin D.Y."/>
            <person name="Lucker S."/>
            <person name="Vejmelkova D."/>
            <person name="Kostrikina N.A."/>
            <person name="Kleerebezem R."/>
            <person name="Rijpstra W.I."/>
            <person name="Damste J.S."/>
            <person name="Le Paslier D."/>
            <person name="Muyzer G."/>
            <person name="Wagner M."/>
            <person name="van Loosdrecht M.C."/>
            <person name="Daims H."/>
        </authorList>
    </citation>
    <scope>NUCLEOTIDE SEQUENCE [LARGE SCALE GENOMIC DNA]</scope>
    <source>
        <strain evidence="2">none</strain>
    </source>
</reference>
<sequence>MLALDVWARYAAGASGERDGCWNKGRRYREGMRYRGCVEGLVAVEEPACRTAPENTANQGLAGSRGRSTSPIRALCPIRSLPRRPSRSGPA</sequence>
<organism evidence="1 2">
    <name type="scientific">Nitrolancea hollandica Lb</name>
    <dbReference type="NCBI Taxonomy" id="1129897"/>
    <lineage>
        <taxon>Bacteria</taxon>
        <taxon>Pseudomonadati</taxon>
        <taxon>Thermomicrobiota</taxon>
        <taxon>Thermomicrobia</taxon>
        <taxon>Sphaerobacterales</taxon>
        <taxon>Sphaerobacterineae</taxon>
        <taxon>Sphaerobacteraceae</taxon>
        <taxon>Nitrolancea</taxon>
    </lineage>
</organism>
<comment type="caution">
    <text evidence="1">The sequence shown here is derived from an EMBL/GenBank/DDBJ whole genome shotgun (WGS) entry which is preliminary data.</text>
</comment>
<keyword evidence="2" id="KW-1185">Reference proteome</keyword>
<protein>
    <submittedName>
        <fullName evidence="1">Uncharacterized protein</fullName>
    </submittedName>
</protein>
<dbReference type="Proteomes" id="UP000004221">
    <property type="component" value="Unassembled WGS sequence"/>
</dbReference>